<evidence type="ECO:0000256" key="7">
    <source>
        <dbReference type="ARBA" id="ARBA00023077"/>
    </source>
</evidence>
<dbReference type="Gene3D" id="2.170.130.10">
    <property type="entry name" value="TonB-dependent receptor, plug domain"/>
    <property type="match status" value="1"/>
</dbReference>
<keyword evidence="9 10" id="KW-0998">Cell outer membrane</keyword>
<dbReference type="AlphaFoldDB" id="A0A2W5KTW9"/>
<evidence type="ECO:0000256" key="9">
    <source>
        <dbReference type="ARBA" id="ARBA00023237"/>
    </source>
</evidence>
<dbReference type="GO" id="GO:0006826">
    <property type="term" value="P:iron ion transport"/>
    <property type="evidence" value="ECO:0007669"/>
    <property type="project" value="UniProtKB-KW"/>
</dbReference>
<dbReference type="InterPro" id="IPR000531">
    <property type="entry name" value="Beta-barrel_TonB"/>
</dbReference>
<feature type="domain" description="Secretin/TonB short N-terminal" evidence="13">
    <location>
        <begin position="49"/>
        <end position="100"/>
    </location>
</feature>
<evidence type="ECO:0000256" key="8">
    <source>
        <dbReference type="ARBA" id="ARBA00023136"/>
    </source>
</evidence>
<sequence length="950" mass="102796">MKGIAGLIALLLLWTAPPARADAAAGVDYRIERGPLGDALNAWATQSGVQLLYPPQIVSRRTSEGLSGRLAPQQALARLLQATGIEAAPVGSGTFVLRRAAPARVAVAAVPAPLPVEHAHAQLPQVDVHGNALGRIVTATSTPTTTITREQIQASGYLTLFDLLRSQPGVQATRQPEAMSGDSAGLFRAGSSGAASVALRRLGAHATLLLLDGRRMADYGLAGDADGSIADVGSIPLAMVERIDIIRDGAGTRYGAAAMAGVIDITLRKRLDGGEITTLQGLSSRGDAGHRQLSGALGEHFANGTDLLLMIDAIDADPVLGDRRDWYTLDRSDEGLRDARSVFSFPGNFADAIGVENLRARAGCAAQDLGEDGSCLADTAKVTTLRTGKNSRSLLGHVRTPLSGPWDAYADLRLARVDQRQQSAPSAGIIINPALAGLPGGDVLYYGFWDVGPIRQRTRSEVARAQFGLERKGHAWTLDNLVGIEDSRVEERITGLVNRERFAELANENRYRFNLPVVDPQLALALAPPLDNRARTRVLDLASTVSGHVGGWSPGEISVDAGTQWRRETLHQAPDASLSSDELLIGRLDGRYDSARSVGSGYARFGVPLPGALQADLGWRIERDSRFGSRASPALGLIWTPLPSVLLRAGATRGWRTPALLEQRPPFVEQGSYAYVAVPEAMLPCALPAGSDTQTRCLLEQRSGYNRSLRPETSRGVNAGVIWEPAERFSIGLDAYQLRRSDEIGDIPLSYALQHPDAFPDALIRDDAGRLEAVNLFRVNLGQTMTRGIDLDLRWTSVPTRYGTFGFDVAANWLDELSFRPTPDAPEYERAGYAGQPRLTAIGALRWSRDVWSSTLLLRHTGHYRYRQYDADALGCPDYRAAVHKCSTPGFTLVNASLAYTGWRDWRISLGVANLFDHTPENYEEASGGYDPRFDDPIGRYFWLGATRRF</sequence>
<evidence type="ECO:0000313" key="15">
    <source>
        <dbReference type="Proteomes" id="UP000249046"/>
    </source>
</evidence>
<evidence type="ECO:0000256" key="5">
    <source>
        <dbReference type="ARBA" id="ARBA00022692"/>
    </source>
</evidence>
<dbReference type="GO" id="GO:0009279">
    <property type="term" value="C:cell outer membrane"/>
    <property type="evidence" value="ECO:0007669"/>
    <property type="project" value="UniProtKB-SubCell"/>
</dbReference>
<dbReference type="Pfam" id="PF00593">
    <property type="entry name" value="TonB_dep_Rec_b-barrel"/>
    <property type="match status" value="1"/>
</dbReference>
<name>A0A2W5KTW9_9GAMM</name>
<evidence type="ECO:0000256" key="12">
    <source>
        <dbReference type="SAM" id="SignalP"/>
    </source>
</evidence>
<dbReference type="Pfam" id="PF07660">
    <property type="entry name" value="STN"/>
    <property type="match status" value="1"/>
</dbReference>
<dbReference type="InterPro" id="IPR039426">
    <property type="entry name" value="TonB-dep_rcpt-like"/>
</dbReference>
<gene>
    <name evidence="14" type="ORF">DI564_01630</name>
</gene>
<keyword evidence="12" id="KW-0732">Signal</keyword>
<evidence type="ECO:0000256" key="10">
    <source>
        <dbReference type="PROSITE-ProRule" id="PRU01360"/>
    </source>
</evidence>
<keyword evidence="5 10" id="KW-0812">Transmembrane</keyword>
<evidence type="ECO:0000259" key="13">
    <source>
        <dbReference type="SMART" id="SM00965"/>
    </source>
</evidence>
<dbReference type="PROSITE" id="PS52016">
    <property type="entry name" value="TONB_DEPENDENT_REC_3"/>
    <property type="match status" value="1"/>
</dbReference>
<evidence type="ECO:0000256" key="11">
    <source>
        <dbReference type="RuleBase" id="RU003357"/>
    </source>
</evidence>
<evidence type="ECO:0000313" key="14">
    <source>
        <dbReference type="EMBL" id="PZQ19434.1"/>
    </source>
</evidence>
<keyword evidence="7 11" id="KW-0798">TonB box</keyword>
<comment type="caution">
    <text evidence="14">The sequence shown here is derived from an EMBL/GenBank/DDBJ whole genome shotgun (WGS) entry which is preliminary data.</text>
</comment>
<feature type="signal peptide" evidence="12">
    <location>
        <begin position="1"/>
        <end position="21"/>
    </location>
</feature>
<dbReference type="Gene3D" id="2.40.170.20">
    <property type="entry name" value="TonB-dependent receptor, beta-barrel domain"/>
    <property type="match status" value="1"/>
</dbReference>
<dbReference type="Pfam" id="PF07715">
    <property type="entry name" value="Plug"/>
    <property type="match status" value="1"/>
</dbReference>
<keyword evidence="2 10" id="KW-0813">Transport</keyword>
<organism evidence="14 15">
    <name type="scientific">Rhodanobacter denitrificans</name>
    <dbReference type="NCBI Taxonomy" id="666685"/>
    <lineage>
        <taxon>Bacteria</taxon>
        <taxon>Pseudomonadati</taxon>
        <taxon>Pseudomonadota</taxon>
        <taxon>Gammaproteobacteria</taxon>
        <taxon>Lysobacterales</taxon>
        <taxon>Rhodanobacteraceae</taxon>
        <taxon>Rhodanobacter</taxon>
    </lineage>
</organism>
<dbReference type="EMBL" id="QFPO01000002">
    <property type="protein sequence ID" value="PZQ19434.1"/>
    <property type="molecule type" value="Genomic_DNA"/>
</dbReference>
<keyword evidence="6" id="KW-0408">Iron</keyword>
<evidence type="ECO:0000256" key="3">
    <source>
        <dbReference type="ARBA" id="ARBA00022452"/>
    </source>
</evidence>
<dbReference type="InterPro" id="IPR012910">
    <property type="entry name" value="Plug_dom"/>
</dbReference>
<accession>A0A2W5KTW9</accession>
<keyword evidence="4" id="KW-0406">Ion transport</keyword>
<proteinExistence type="inferred from homology"/>
<dbReference type="Proteomes" id="UP000249046">
    <property type="component" value="Unassembled WGS sequence"/>
</dbReference>
<dbReference type="InterPro" id="IPR011662">
    <property type="entry name" value="Secretin/TonB_short_N"/>
</dbReference>
<keyword evidence="8 10" id="KW-0472">Membrane</keyword>
<evidence type="ECO:0000256" key="1">
    <source>
        <dbReference type="ARBA" id="ARBA00004571"/>
    </source>
</evidence>
<protein>
    <recommendedName>
        <fullName evidence="13">Secretin/TonB short N-terminal domain-containing protein</fullName>
    </recommendedName>
</protein>
<dbReference type="PANTHER" id="PTHR47234">
    <property type="match status" value="1"/>
</dbReference>
<dbReference type="Gene3D" id="3.55.50.30">
    <property type="match status" value="1"/>
</dbReference>
<keyword evidence="3 10" id="KW-1134">Transmembrane beta strand</keyword>
<dbReference type="InterPro" id="IPR036942">
    <property type="entry name" value="Beta-barrel_TonB_sf"/>
</dbReference>
<comment type="similarity">
    <text evidence="10 11">Belongs to the TonB-dependent receptor family.</text>
</comment>
<dbReference type="InterPro" id="IPR037066">
    <property type="entry name" value="Plug_dom_sf"/>
</dbReference>
<evidence type="ECO:0000256" key="4">
    <source>
        <dbReference type="ARBA" id="ARBA00022496"/>
    </source>
</evidence>
<comment type="subcellular location">
    <subcellularLocation>
        <location evidence="1 10">Cell outer membrane</location>
        <topology evidence="1 10">Multi-pass membrane protein</topology>
    </subcellularLocation>
</comment>
<keyword evidence="4" id="KW-0410">Iron transport</keyword>
<dbReference type="SUPFAM" id="SSF56935">
    <property type="entry name" value="Porins"/>
    <property type="match status" value="1"/>
</dbReference>
<evidence type="ECO:0000256" key="2">
    <source>
        <dbReference type="ARBA" id="ARBA00022448"/>
    </source>
</evidence>
<reference evidence="14 15" key="1">
    <citation type="submission" date="2017-08" db="EMBL/GenBank/DDBJ databases">
        <title>Infants hospitalized years apart are colonized by the same room-sourced microbial strains.</title>
        <authorList>
            <person name="Brooks B."/>
            <person name="Olm M.R."/>
            <person name="Firek B.A."/>
            <person name="Baker R."/>
            <person name="Thomas B.C."/>
            <person name="Morowitz M.J."/>
            <person name="Banfield J.F."/>
        </authorList>
    </citation>
    <scope>NUCLEOTIDE SEQUENCE [LARGE SCALE GENOMIC DNA]</scope>
    <source>
        <strain evidence="14">S2_005_003_R2_42</strain>
    </source>
</reference>
<evidence type="ECO:0000256" key="6">
    <source>
        <dbReference type="ARBA" id="ARBA00023004"/>
    </source>
</evidence>
<dbReference type="SMART" id="SM00965">
    <property type="entry name" value="STN"/>
    <property type="match status" value="1"/>
</dbReference>
<feature type="chain" id="PRO_5016170693" description="Secretin/TonB short N-terminal domain-containing protein" evidence="12">
    <location>
        <begin position="22"/>
        <end position="950"/>
    </location>
</feature>
<dbReference type="PANTHER" id="PTHR47234:SF1">
    <property type="entry name" value="TONB-DEPENDENT RECEPTOR"/>
    <property type="match status" value="1"/>
</dbReference>